<evidence type="ECO:0000313" key="4">
    <source>
        <dbReference type="EMBL" id="KKB53427.1"/>
    </source>
</evidence>
<protein>
    <recommendedName>
        <fullName evidence="3">HU domain-containing protein</fullName>
    </recommendedName>
</protein>
<feature type="domain" description="HU" evidence="3">
    <location>
        <begin position="1"/>
        <end position="126"/>
    </location>
</feature>
<dbReference type="STRING" id="927665.HMPREF1535_02968"/>
<dbReference type="HOGENOM" id="CLU_112331_4_1_10"/>
<feature type="region of interest" description="Disordered" evidence="2">
    <location>
        <begin position="126"/>
        <end position="148"/>
    </location>
</feature>
<dbReference type="InterPro" id="IPR010992">
    <property type="entry name" value="IHF-like_DNA-bd_dom_sf"/>
</dbReference>
<reference evidence="4 5" key="1">
    <citation type="submission" date="2013-04" db="EMBL/GenBank/DDBJ databases">
        <title>The Genome Sequence of Parabacteroides goldsteinii DSM 19448.</title>
        <authorList>
            <consortium name="The Broad Institute Genomics Platform"/>
            <person name="Earl A."/>
            <person name="Ward D."/>
            <person name="Feldgarden M."/>
            <person name="Gevers D."/>
            <person name="Martens E."/>
            <person name="Sakamoto M."/>
            <person name="Benno Y."/>
            <person name="Song Y."/>
            <person name="Liu C."/>
            <person name="Lee J."/>
            <person name="Bolanos M."/>
            <person name="Vaisanen M.L."/>
            <person name="Finegold S.M."/>
            <person name="Walker B."/>
            <person name="Young S."/>
            <person name="Zeng Q."/>
            <person name="Gargeya S."/>
            <person name="Fitzgerald M."/>
            <person name="Haas B."/>
            <person name="Abouelleil A."/>
            <person name="Allen A.W."/>
            <person name="Alvarado L."/>
            <person name="Arachchi H.M."/>
            <person name="Berlin A.M."/>
            <person name="Chapman S.B."/>
            <person name="Gainer-Dewar J."/>
            <person name="Goldberg J."/>
            <person name="Griggs A."/>
            <person name="Gujja S."/>
            <person name="Hansen M."/>
            <person name="Howarth C."/>
            <person name="Imamovic A."/>
            <person name="Ireland A."/>
            <person name="Larimer J."/>
            <person name="McCowan C."/>
            <person name="Murphy C."/>
            <person name="Pearson M."/>
            <person name="Poon T.W."/>
            <person name="Priest M."/>
            <person name="Roberts A."/>
            <person name="Saif S."/>
            <person name="Shea T."/>
            <person name="Sisk P."/>
            <person name="Sykes S."/>
            <person name="Wortman J."/>
            <person name="Nusbaum C."/>
            <person name="Birren B."/>
        </authorList>
    </citation>
    <scope>NUCLEOTIDE SEQUENCE [LARGE SCALE GENOMIC DNA]</scope>
    <source>
        <strain evidence="4 5">DSM 19448</strain>
    </source>
</reference>
<comment type="caution">
    <text evidence="4">The sequence shown here is derived from an EMBL/GenBank/DDBJ whole genome shotgun (WGS) entry which is preliminary data.</text>
</comment>
<dbReference type="EMBL" id="AQHV01000014">
    <property type="protein sequence ID" value="KKB53427.1"/>
    <property type="molecule type" value="Genomic_DNA"/>
</dbReference>
<keyword evidence="1" id="KW-0238">DNA-binding</keyword>
<evidence type="ECO:0000256" key="2">
    <source>
        <dbReference type="SAM" id="MobiDB-lite"/>
    </source>
</evidence>
<dbReference type="NCBIfam" id="TIGR01201">
    <property type="entry name" value="HU_rel"/>
    <property type="match status" value="1"/>
</dbReference>
<dbReference type="GO" id="GO:0003677">
    <property type="term" value="F:DNA binding"/>
    <property type="evidence" value="ECO:0007669"/>
    <property type="project" value="UniProtKB-KW"/>
</dbReference>
<dbReference type="SUPFAM" id="SSF47729">
    <property type="entry name" value="IHF-like DNA-binding proteins"/>
    <property type="match status" value="1"/>
</dbReference>
<dbReference type="InterPro" id="IPR041607">
    <property type="entry name" value="HU-HIG"/>
</dbReference>
<dbReference type="AlphaFoldDB" id="A0A0F5J7P3"/>
<dbReference type="RefSeq" id="WP_046146679.1">
    <property type="nucleotide sequence ID" value="NZ_KQ033913.1"/>
</dbReference>
<sequence length="148" mass="16559">MSVKYRLVERNNMGKDKEETPKKLYAQPVYSDLVGFEELLGEISEAGIPSNQVKGVMDRMNYLIKKHLAAGRRVQFGEFGNFRYGVGSTGAAEKEEFQTNMIKIPRIIFSPGATLRKARKDANFERKEEIVTQNDGGGNGGGDRPEIE</sequence>
<dbReference type="PATRIC" id="fig|927665.4.peg.3048"/>
<accession>A0A0F5J7P3</accession>
<dbReference type="Gene3D" id="4.10.520.10">
    <property type="entry name" value="IHF-like DNA-binding proteins"/>
    <property type="match status" value="1"/>
</dbReference>
<organism evidence="4 5">
    <name type="scientific">Parabacteroides goldsteinii DSM 19448 = WAL 12034</name>
    <dbReference type="NCBI Taxonomy" id="927665"/>
    <lineage>
        <taxon>Bacteria</taxon>
        <taxon>Pseudomonadati</taxon>
        <taxon>Bacteroidota</taxon>
        <taxon>Bacteroidia</taxon>
        <taxon>Bacteroidales</taxon>
        <taxon>Tannerellaceae</taxon>
        <taxon>Parabacteroides</taxon>
    </lineage>
</organism>
<evidence type="ECO:0000259" key="3">
    <source>
        <dbReference type="Pfam" id="PF18291"/>
    </source>
</evidence>
<gene>
    <name evidence="4" type="ORF">HMPREF1535_02968</name>
</gene>
<proteinExistence type="predicted"/>
<evidence type="ECO:0000313" key="5">
    <source>
        <dbReference type="Proteomes" id="UP000033047"/>
    </source>
</evidence>
<evidence type="ECO:0000256" key="1">
    <source>
        <dbReference type="ARBA" id="ARBA00023125"/>
    </source>
</evidence>
<dbReference type="InterPro" id="IPR005902">
    <property type="entry name" value="HU_DNA-bd_put"/>
</dbReference>
<name>A0A0F5J7P3_9BACT</name>
<dbReference type="Pfam" id="PF18291">
    <property type="entry name" value="HU-HIG"/>
    <property type="match status" value="1"/>
</dbReference>
<dbReference type="Proteomes" id="UP000033047">
    <property type="component" value="Unassembled WGS sequence"/>
</dbReference>